<keyword evidence="2" id="KW-0472">Membrane</keyword>
<organism evidence="3 4">
    <name type="scientific">Carpinus fangiana</name>
    <dbReference type="NCBI Taxonomy" id="176857"/>
    <lineage>
        <taxon>Eukaryota</taxon>
        <taxon>Viridiplantae</taxon>
        <taxon>Streptophyta</taxon>
        <taxon>Embryophyta</taxon>
        <taxon>Tracheophyta</taxon>
        <taxon>Spermatophyta</taxon>
        <taxon>Magnoliopsida</taxon>
        <taxon>eudicotyledons</taxon>
        <taxon>Gunneridae</taxon>
        <taxon>Pentapetalae</taxon>
        <taxon>rosids</taxon>
        <taxon>fabids</taxon>
        <taxon>Fagales</taxon>
        <taxon>Betulaceae</taxon>
        <taxon>Carpinus</taxon>
    </lineage>
</organism>
<dbReference type="EMBL" id="VIBQ01000014">
    <property type="protein sequence ID" value="KAB8349703.1"/>
    <property type="molecule type" value="Genomic_DNA"/>
</dbReference>
<feature type="compositionally biased region" description="Basic and acidic residues" evidence="1">
    <location>
        <begin position="360"/>
        <end position="421"/>
    </location>
</feature>
<proteinExistence type="predicted"/>
<dbReference type="Proteomes" id="UP000327013">
    <property type="component" value="Unassembled WGS sequence"/>
</dbReference>
<feature type="compositionally biased region" description="Low complexity" evidence="1">
    <location>
        <begin position="85"/>
        <end position="99"/>
    </location>
</feature>
<evidence type="ECO:0008006" key="5">
    <source>
        <dbReference type="Google" id="ProtNLM"/>
    </source>
</evidence>
<name>A0A5N6KWS6_9ROSI</name>
<dbReference type="OrthoDB" id="3981028at2759"/>
<evidence type="ECO:0000313" key="3">
    <source>
        <dbReference type="EMBL" id="KAB8349703.1"/>
    </source>
</evidence>
<sequence>MSGATGSGVPLVRNLFGRVVVAMSMGVCGDAVVSSPKKPGHNLEKCALPRPPLSRHSLSHLSVGTLRPGQYAAVATPCVFYSTPSRTSTTEMTSTSTSTFLDPDSNNPRLTSSVSSLSSSQSSLSITQIYKHASNLFLTRRIQEALEAIQPLLKPASDDSPAPIAAASRGARIKVWSLYCSMLNEVVEMGPEDGKRSFGAAQWKELAAKARDGTVWDDVVRDGYQGSEGDVDADVVATLATLLLAHAPSQKSTQQRLEAYLSATGTSIISPSSINNALNRPKQTSSSTNGTSTPRDLASRLKILEIYTLHVLPRNEEWAYAREFISLSEVLDDERREAFLAALQSLQDENSIEARREAELTRQREMQLEDQRRADQEKAALEARTREKQEKAEAEARKRRADREAATARTIERDFGMDKSPKAASSSKAVSSQARGSGSAGKASVGPAAKRGAAPRPSSYYKRASSILAGIQHAIMTMGSSLRANPVLLLRFMAFVIAFLMAFARRDVRERVRAGWDKIKGTVGMGVKVSYI</sequence>
<evidence type="ECO:0000256" key="2">
    <source>
        <dbReference type="SAM" id="Phobius"/>
    </source>
</evidence>
<evidence type="ECO:0000313" key="4">
    <source>
        <dbReference type="Proteomes" id="UP000327013"/>
    </source>
</evidence>
<evidence type="ECO:0000256" key="1">
    <source>
        <dbReference type="SAM" id="MobiDB-lite"/>
    </source>
</evidence>
<keyword evidence="2" id="KW-0812">Transmembrane</keyword>
<feature type="region of interest" description="Disordered" evidence="1">
    <location>
        <begin position="85"/>
        <end position="114"/>
    </location>
</feature>
<feature type="transmembrane region" description="Helical" evidence="2">
    <location>
        <begin position="486"/>
        <end position="504"/>
    </location>
</feature>
<feature type="region of interest" description="Disordered" evidence="1">
    <location>
        <begin position="360"/>
        <end position="457"/>
    </location>
</feature>
<gene>
    <name evidence="3" type="ORF">FH972_023718</name>
</gene>
<keyword evidence="4" id="KW-1185">Reference proteome</keyword>
<feature type="compositionally biased region" description="Polar residues" evidence="1">
    <location>
        <begin position="272"/>
        <end position="294"/>
    </location>
</feature>
<dbReference type="AlphaFoldDB" id="A0A5N6KWS6"/>
<keyword evidence="2" id="KW-1133">Transmembrane helix</keyword>
<feature type="region of interest" description="Disordered" evidence="1">
    <location>
        <begin position="272"/>
        <end position="295"/>
    </location>
</feature>
<feature type="compositionally biased region" description="Low complexity" evidence="1">
    <location>
        <begin position="446"/>
        <end position="457"/>
    </location>
</feature>
<protein>
    <recommendedName>
        <fullName evidence="5">Peroxin 26</fullName>
    </recommendedName>
</protein>
<accession>A0A5N6KWS6</accession>
<comment type="caution">
    <text evidence="3">The sequence shown here is derived from an EMBL/GenBank/DDBJ whole genome shotgun (WGS) entry which is preliminary data.</text>
</comment>
<reference evidence="3 4" key="1">
    <citation type="submission" date="2019-06" db="EMBL/GenBank/DDBJ databases">
        <title>A chromosomal-level reference genome of Carpinus fangiana (Coryloideae, Betulaceae).</title>
        <authorList>
            <person name="Yang X."/>
            <person name="Wang Z."/>
            <person name="Zhang L."/>
            <person name="Hao G."/>
            <person name="Liu J."/>
            <person name="Yang Y."/>
        </authorList>
    </citation>
    <scope>NUCLEOTIDE SEQUENCE [LARGE SCALE GENOMIC DNA]</scope>
    <source>
        <strain evidence="3">Cfa_2016G</strain>
        <tissue evidence="3">Leaf</tissue>
    </source>
</reference>
<feature type="compositionally biased region" description="Low complexity" evidence="1">
    <location>
        <begin position="422"/>
        <end position="432"/>
    </location>
</feature>